<dbReference type="EMBL" id="CM043023">
    <property type="protein sequence ID" value="KAI4455716.1"/>
    <property type="molecule type" value="Genomic_DNA"/>
</dbReference>
<evidence type="ECO:0000313" key="1">
    <source>
        <dbReference type="EMBL" id="KAI4455716.1"/>
    </source>
</evidence>
<keyword evidence="1" id="KW-0378">Hydrolase</keyword>
<name>A0ACB9SQM0_HOLOL</name>
<keyword evidence="1" id="KW-0540">Nuclease</keyword>
<reference evidence="1" key="1">
    <citation type="submission" date="2022-04" db="EMBL/GenBank/DDBJ databases">
        <title>Chromosome-scale genome assembly of Holotrichia oblita Faldermann.</title>
        <authorList>
            <person name="Rongchong L."/>
        </authorList>
    </citation>
    <scope>NUCLEOTIDE SEQUENCE</scope>
    <source>
        <strain evidence="1">81SQS9</strain>
    </source>
</reference>
<accession>A0ACB9SQM0</accession>
<keyword evidence="2" id="KW-1185">Reference proteome</keyword>
<comment type="caution">
    <text evidence="1">The sequence shown here is derived from an EMBL/GenBank/DDBJ whole genome shotgun (WGS) entry which is preliminary data.</text>
</comment>
<sequence length="119" mass="13977">MVFTHCHAGVVGSKNDATVLRNSEVWTYLIQVPDKFPYNSHLIGDKAYPCMSRLMTPYKDYGQMTRRQRNYNYQHSCARSVIARAFALLKGRFRKLKFRDVKSIDRMDTKIYHSMLHIA</sequence>
<protein>
    <submittedName>
        <fullName evidence="1">Dde superfamily endonuclease</fullName>
    </submittedName>
</protein>
<dbReference type="Proteomes" id="UP001056778">
    <property type="component" value="Chromosome 9"/>
</dbReference>
<keyword evidence="1" id="KW-0255">Endonuclease</keyword>
<organism evidence="1 2">
    <name type="scientific">Holotrichia oblita</name>
    <name type="common">Chafer beetle</name>
    <dbReference type="NCBI Taxonomy" id="644536"/>
    <lineage>
        <taxon>Eukaryota</taxon>
        <taxon>Metazoa</taxon>
        <taxon>Ecdysozoa</taxon>
        <taxon>Arthropoda</taxon>
        <taxon>Hexapoda</taxon>
        <taxon>Insecta</taxon>
        <taxon>Pterygota</taxon>
        <taxon>Neoptera</taxon>
        <taxon>Endopterygota</taxon>
        <taxon>Coleoptera</taxon>
        <taxon>Polyphaga</taxon>
        <taxon>Scarabaeiformia</taxon>
        <taxon>Scarabaeidae</taxon>
        <taxon>Melolonthinae</taxon>
        <taxon>Holotrichia</taxon>
    </lineage>
</organism>
<evidence type="ECO:0000313" key="2">
    <source>
        <dbReference type="Proteomes" id="UP001056778"/>
    </source>
</evidence>
<proteinExistence type="predicted"/>
<gene>
    <name evidence="1" type="ORF">MML48_9g00016777</name>
</gene>